<dbReference type="AlphaFoldDB" id="A0A6G0HHU3"/>
<proteinExistence type="predicted"/>
<comment type="caution">
    <text evidence="2">The sequence shown here is derived from an EMBL/GenBank/DDBJ whole genome shotgun (WGS) entry which is preliminary data.</text>
</comment>
<feature type="compositionally biased region" description="Basic and acidic residues" evidence="1">
    <location>
        <begin position="145"/>
        <end position="194"/>
    </location>
</feature>
<evidence type="ECO:0000313" key="2">
    <source>
        <dbReference type="EMBL" id="KAE8278617.1"/>
    </source>
</evidence>
<accession>A0A6G0HHU3</accession>
<gene>
    <name evidence="2" type="ORF">D5F01_LYC23532</name>
</gene>
<organism evidence="2 3">
    <name type="scientific">Larimichthys crocea</name>
    <name type="common">Large yellow croaker</name>
    <name type="synonym">Pseudosciaena crocea</name>
    <dbReference type="NCBI Taxonomy" id="215358"/>
    <lineage>
        <taxon>Eukaryota</taxon>
        <taxon>Metazoa</taxon>
        <taxon>Chordata</taxon>
        <taxon>Craniata</taxon>
        <taxon>Vertebrata</taxon>
        <taxon>Euteleostomi</taxon>
        <taxon>Actinopterygii</taxon>
        <taxon>Neopterygii</taxon>
        <taxon>Teleostei</taxon>
        <taxon>Neoteleostei</taxon>
        <taxon>Acanthomorphata</taxon>
        <taxon>Eupercaria</taxon>
        <taxon>Sciaenidae</taxon>
        <taxon>Larimichthys</taxon>
    </lineage>
</organism>
<dbReference type="EMBL" id="REGW02000024">
    <property type="protein sequence ID" value="KAE8278617.1"/>
    <property type="molecule type" value="Genomic_DNA"/>
</dbReference>
<name>A0A6G0HHU3_LARCR</name>
<keyword evidence="3" id="KW-1185">Reference proteome</keyword>
<evidence type="ECO:0000313" key="3">
    <source>
        <dbReference type="Proteomes" id="UP000424527"/>
    </source>
</evidence>
<evidence type="ECO:0000256" key="1">
    <source>
        <dbReference type="SAM" id="MobiDB-lite"/>
    </source>
</evidence>
<protein>
    <submittedName>
        <fullName evidence="2">Uncharacterized protein</fullName>
    </submittedName>
</protein>
<feature type="compositionally biased region" description="Low complexity" evidence="1">
    <location>
        <begin position="31"/>
        <end position="42"/>
    </location>
</feature>
<dbReference type="Proteomes" id="UP000424527">
    <property type="component" value="Unassembled WGS sequence"/>
</dbReference>
<sequence>MTDRFNSKGSPKSTKRPPNAAGVAQCSVIRSSATTISPPASAGPNLSVPPPFDHSSENPIIYMTEGEELGGARSRSGQLGNPIKKTKGRGGSALDSSRAKGGGGGGSAGFAAEPRAWKEREGGPVAQRHRRAELATMEAFSAETQAEREKGRDVEAGVEERVRVHQREASERPQRKRRIREESCSRRNSRPDER</sequence>
<reference evidence="2 3" key="1">
    <citation type="submission" date="2019-07" db="EMBL/GenBank/DDBJ databases">
        <title>Chromosome genome assembly for large yellow croaker.</title>
        <authorList>
            <person name="Xiao S."/>
        </authorList>
    </citation>
    <scope>NUCLEOTIDE SEQUENCE [LARGE SCALE GENOMIC DNA]</scope>
    <source>
        <strain evidence="2">JMULYC20181020</strain>
        <tissue evidence="2">Muscle</tissue>
    </source>
</reference>
<feature type="region of interest" description="Disordered" evidence="1">
    <location>
        <begin position="1"/>
        <end position="194"/>
    </location>
</feature>